<reference evidence="2" key="1">
    <citation type="journal article" date="2015" name="Genome Announc.">
        <title>Genome sequence of the AIDS-associated pathogen Penicillium marneffei (ATCC18224) and its near taxonomic relative Talaromyces stipitatus (ATCC10500).</title>
        <authorList>
            <person name="Nierman W.C."/>
            <person name="Fedorova-Abrams N.D."/>
            <person name="Andrianopoulos A."/>
        </authorList>
    </citation>
    <scope>NUCLEOTIDE SEQUENCE [LARGE SCALE GENOMIC DNA]</scope>
    <source>
        <strain evidence="2">ATCC 10500 / CBS 375.48 / QM 6759 / NRRL 1006</strain>
    </source>
</reference>
<gene>
    <name evidence="1" type="ORF">TSTA_011690</name>
</gene>
<dbReference type="STRING" id="441959.B8MDY3"/>
<dbReference type="GeneID" id="8105475"/>
<accession>B8MDY3</accession>
<evidence type="ECO:0000313" key="2">
    <source>
        <dbReference type="Proteomes" id="UP000001745"/>
    </source>
</evidence>
<dbReference type="VEuPathDB" id="FungiDB:TSTA_011690"/>
<dbReference type="EMBL" id="EQ962656">
    <property type="protein sequence ID" value="EED16060.1"/>
    <property type="molecule type" value="Genomic_DNA"/>
</dbReference>
<protein>
    <submittedName>
        <fullName evidence="1">Uncharacterized protein</fullName>
    </submittedName>
</protein>
<sequence length="195" mass="22737">MEVQDTYASSSTFLDFYHQIVHGGRYVPWRVPTSMWLNVIQKYYLKPQNGWDVSINGHFEHNIDGERQRTTMVATSMVDAETSQPRLVIAALEHSYYMETDEDAPTENLLQDTEEFMLSQRLKWIGEKAGGDPTVWERTYVISVVGTSVHFYVLKPDENQLLEYFPERHGMWYDAIEDWAIINEALIGIQEDVEH</sequence>
<dbReference type="AlphaFoldDB" id="B8MDY3"/>
<name>B8MDY3_TALSN</name>
<evidence type="ECO:0000313" key="1">
    <source>
        <dbReference type="EMBL" id="EED16060.1"/>
    </source>
</evidence>
<dbReference type="InParanoid" id="B8MDY3"/>
<dbReference type="RefSeq" id="XP_002483294.1">
    <property type="nucleotide sequence ID" value="XM_002483249.1"/>
</dbReference>
<proteinExistence type="predicted"/>
<organism evidence="1 2">
    <name type="scientific">Talaromyces stipitatus (strain ATCC 10500 / CBS 375.48 / QM 6759 / NRRL 1006)</name>
    <name type="common">Penicillium stipitatum</name>
    <dbReference type="NCBI Taxonomy" id="441959"/>
    <lineage>
        <taxon>Eukaryota</taxon>
        <taxon>Fungi</taxon>
        <taxon>Dikarya</taxon>
        <taxon>Ascomycota</taxon>
        <taxon>Pezizomycotina</taxon>
        <taxon>Eurotiomycetes</taxon>
        <taxon>Eurotiomycetidae</taxon>
        <taxon>Eurotiales</taxon>
        <taxon>Trichocomaceae</taxon>
        <taxon>Talaromyces</taxon>
        <taxon>Talaromyces sect. Talaromyces</taxon>
    </lineage>
</organism>
<dbReference type="HOGENOM" id="CLU_1397170_0_0_1"/>
<keyword evidence="2" id="KW-1185">Reference proteome</keyword>
<dbReference type="Proteomes" id="UP000001745">
    <property type="component" value="Unassembled WGS sequence"/>
</dbReference>